<organism evidence="3 4">
    <name type="scientific">Anaeromyces robustus</name>
    <dbReference type="NCBI Taxonomy" id="1754192"/>
    <lineage>
        <taxon>Eukaryota</taxon>
        <taxon>Fungi</taxon>
        <taxon>Fungi incertae sedis</taxon>
        <taxon>Chytridiomycota</taxon>
        <taxon>Chytridiomycota incertae sedis</taxon>
        <taxon>Neocallimastigomycetes</taxon>
        <taxon>Neocallimastigales</taxon>
        <taxon>Neocallimastigaceae</taxon>
        <taxon>Anaeromyces</taxon>
    </lineage>
</organism>
<evidence type="ECO:0000256" key="2">
    <source>
        <dbReference type="SAM" id="SignalP"/>
    </source>
</evidence>
<feature type="signal peptide" evidence="2">
    <location>
        <begin position="1"/>
        <end position="23"/>
    </location>
</feature>
<comment type="caution">
    <text evidence="3">The sequence shown here is derived from an EMBL/GenBank/DDBJ whole genome shotgun (WGS) entry which is preliminary data.</text>
</comment>
<keyword evidence="2" id="KW-0732">Signal</keyword>
<name>A0A1Y1X3T4_9FUNG</name>
<dbReference type="OrthoDB" id="2156676at2759"/>
<feature type="compositionally biased region" description="Low complexity" evidence="1">
    <location>
        <begin position="471"/>
        <end position="495"/>
    </location>
</feature>
<reference evidence="3 4" key="2">
    <citation type="submission" date="2016-08" db="EMBL/GenBank/DDBJ databases">
        <title>Pervasive Adenine N6-methylation of Active Genes in Fungi.</title>
        <authorList>
            <consortium name="DOE Joint Genome Institute"/>
            <person name="Mondo S.J."/>
            <person name="Dannebaum R.O."/>
            <person name="Kuo R.C."/>
            <person name="Labutti K."/>
            <person name="Haridas S."/>
            <person name="Kuo A."/>
            <person name="Salamov A."/>
            <person name="Ahrendt S.R."/>
            <person name="Lipzen A."/>
            <person name="Sullivan W."/>
            <person name="Andreopoulos W.B."/>
            <person name="Clum A."/>
            <person name="Lindquist E."/>
            <person name="Daum C."/>
            <person name="Ramamoorthy G.K."/>
            <person name="Gryganskyi A."/>
            <person name="Culley D."/>
            <person name="Magnuson J.K."/>
            <person name="James T.Y."/>
            <person name="O'Malley M.A."/>
            <person name="Stajich J.E."/>
            <person name="Spatafora J.W."/>
            <person name="Visel A."/>
            <person name="Grigoriev I.V."/>
        </authorList>
    </citation>
    <scope>NUCLEOTIDE SEQUENCE [LARGE SCALE GENOMIC DNA]</scope>
    <source>
        <strain evidence="3 4">S4</strain>
    </source>
</reference>
<accession>A0A1Y1X3T4</accession>
<feature type="compositionally biased region" description="Low complexity" evidence="1">
    <location>
        <begin position="444"/>
        <end position="462"/>
    </location>
</feature>
<dbReference type="AlphaFoldDB" id="A0A1Y1X3T4"/>
<dbReference type="EMBL" id="MCFG01000144">
    <property type="protein sequence ID" value="ORX80470.1"/>
    <property type="molecule type" value="Genomic_DNA"/>
</dbReference>
<feature type="compositionally biased region" description="Low complexity" evidence="1">
    <location>
        <begin position="283"/>
        <end position="293"/>
    </location>
</feature>
<dbReference type="STRING" id="1754192.A0A1Y1X3T4"/>
<evidence type="ECO:0000256" key="1">
    <source>
        <dbReference type="SAM" id="MobiDB-lite"/>
    </source>
</evidence>
<feature type="region of interest" description="Disordered" evidence="1">
    <location>
        <begin position="266"/>
        <end position="510"/>
    </location>
</feature>
<feature type="compositionally biased region" description="Basic and acidic residues" evidence="1">
    <location>
        <begin position="302"/>
        <end position="315"/>
    </location>
</feature>
<keyword evidence="4" id="KW-1185">Reference proteome</keyword>
<evidence type="ECO:0000313" key="3">
    <source>
        <dbReference type="EMBL" id="ORX80470.1"/>
    </source>
</evidence>
<feature type="compositionally biased region" description="Acidic residues" evidence="1">
    <location>
        <begin position="333"/>
        <end position="429"/>
    </location>
</feature>
<gene>
    <name evidence="3" type="ORF">BCR32DRAFT_280482</name>
</gene>
<reference evidence="3 4" key="1">
    <citation type="submission" date="2016-08" db="EMBL/GenBank/DDBJ databases">
        <title>A Parts List for Fungal Cellulosomes Revealed by Comparative Genomics.</title>
        <authorList>
            <consortium name="DOE Joint Genome Institute"/>
            <person name="Haitjema C.H."/>
            <person name="Gilmore S.P."/>
            <person name="Henske J.K."/>
            <person name="Solomon K.V."/>
            <person name="De Groot R."/>
            <person name="Kuo A."/>
            <person name="Mondo S.J."/>
            <person name="Salamov A.A."/>
            <person name="Labutti K."/>
            <person name="Zhao Z."/>
            <person name="Chiniquy J."/>
            <person name="Barry K."/>
            <person name="Brewer H.M."/>
            <person name="Purvine S.O."/>
            <person name="Wright A.T."/>
            <person name="Boxma B."/>
            <person name="Van Alen T."/>
            <person name="Hackstein J.H."/>
            <person name="Baker S.E."/>
            <person name="Grigoriev I.V."/>
            <person name="O'Malley M.A."/>
        </authorList>
    </citation>
    <scope>NUCLEOTIDE SEQUENCE [LARGE SCALE GENOMIC DNA]</scope>
    <source>
        <strain evidence="3 4">S4</strain>
    </source>
</reference>
<sequence>MKALPTISKLLLLLSSFAVVSKADDCTKFVDELSTFCRYNKNTGVNQLRKIRFLTDRKTLKKDCDIFKDVPNTDIEECEEEEEENKNIKMLDFFSDKQDDYNIFNIVSRSKDGSVCEDCVKWVLNKDTIDIFPEESTAKKAFSSILEMEIQTFENLEKKSFLLINFAYSNEKIGNGLRILVNGATKLDLTKSAVSSGKTIGYKLKLKPNKSYLVQIEYIYDEQKEGLRFSERQMIDDGDDDTPSAKSFAQIKLLYLKRGDFLKFTGNVKGEPDDDEDDDEIPTDGTGNTIDNDNNIDADNDNSQKDDDDNTKNIDNDSNLDAKPSEDKTFVDGDGDNAGDDNAGDDNAGDDNAGDDNAGDDNAGDDNAGDDNAGDDNAGDDNVGDDNAGDDNAGDDNVGDDNAGDDNAGDDNAGDDNAGDDNAGDDNAGDDNAGNDNVGDDNAGDNVDNVTGDNNNIDNTNNPEENTNYGNADDNNTSDNNTSDNNNNNETNNDNNNDDAVETEKLEESSGYGNKVLIIGGIGLVASIFYCRSSASSKAKRQYAVADNNLELDDLEKGIVDVDREFDYDEDDMNHSNNGPHDLNPDEEAFFEEMSDDDEGYETYGFTKF</sequence>
<evidence type="ECO:0000313" key="4">
    <source>
        <dbReference type="Proteomes" id="UP000193944"/>
    </source>
</evidence>
<feature type="chain" id="PRO_5013005507" evidence="2">
    <location>
        <begin position="24"/>
        <end position="609"/>
    </location>
</feature>
<dbReference type="InterPro" id="IPR002989">
    <property type="entry name" value="Mycobac_pentapep"/>
</dbReference>
<feature type="compositionally biased region" description="Acidic residues" evidence="1">
    <location>
        <begin position="272"/>
        <end position="282"/>
    </location>
</feature>
<proteinExistence type="predicted"/>
<dbReference type="Pfam" id="PF01469">
    <property type="entry name" value="Pentapeptide_2"/>
    <property type="match status" value="2"/>
</dbReference>
<protein>
    <submittedName>
        <fullName evidence="3">Uncharacterized protein</fullName>
    </submittedName>
</protein>
<dbReference type="Proteomes" id="UP000193944">
    <property type="component" value="Unassembled WGS sequence"/>
</dbReference>